<dbReference type="GO" id="GO:0006004">
    <property type="term" value="P:fucose metabolic process"/>
    <property type="evidence" value="ECO:0007669"/>
    <property type="project" value="UniProtKB-KW"/>
</dbReference>
<evidence type="ECO:0000256" key="4">
    <source>
        <dbReference type="ARBA" id="ARBA00023253"/>
    </source>
</evidence>
<gene>
    <name evidence="7" type="ORF">Cni_G05037</name>
</gene>
<sequence>MAVDPRQVVAGFLTMAMFAMLGNMIKRDHFDSVQVTVHETSVIQFDALKAEEKSLMQASRETSQELKPCWAKPVPKEIEQSKGFITLSLTGGPEHHISQVTDAVVIARYLDATLVLPDIRGTELGQKRNFEDMYDADKFITSLNGVIKVVRELPSDLAGENPAVVKVPNRVSKDFIVNNVVPLFQTKSYLRLATFFPKINLKANGKPTSDLDSTACLAMFGCLEMKQDILEVADRMVERLKILSRNTGSQFIAVDLRVEVLENKSCKEKMNGRKPCYSPLEIRDFLRKVGFTADNTIYLTQTWWHENLNPLKEIFPKTYTKDDLIPAEKKGQFLQAGGAELQRALDFQVCSKSDVFVPAISGLFYGNVAGQRIASGRTQILVPSPALGSSPATSDFISTYISKKNHLAYSCFC</sequence>
<evidence type="ECO:0000256" key="2">
    <source>
        <dbReference type="ARBA" id="ARBA00022676"/>
    </source>
</evidence>
<dbReference type="GO" id="GO:0016757">
    <property type="term" value="F:glycosyltransferase activity"/>
    <property type="evidence" value="ECO:0007669"/>
    <property type="project" value="UniProtKB-KW"/>
</dbReference>
<dbReference type="InterPro" id="IPR024709">
    <property type="entry name" value="FucosylTrfase_pln"/>
</dbReference>
<dbReference type="Proteomes" id="UP001327560">
    <property type="component" value="Chromosome 2"/>
</dbReference>
<dbReference type="Pfam" id="PF10250">
    <property type="entry name" value="O-FucT"/>
    <property type="match status" value="1"/>
</dbReference>
<protein>
    <recommendedName>
        <fullName evidence="6">O-fucosyltransferase family protein</fullName>
    </recommendedName>
</protein>
<evidence type="ECO:0000256" key="5">
    <source>
        <dbReference type="ARBA" id="ARBA00023277"/>
    </source>
</evidence>
<dbReference type="PANTHER" id="PTHR31288:SF5">
    <property type="entry name" value="PROTEIN MANNAN SYNTHESIS-RELATED 1"/>
    <property type="match status" value="1"/>
</dbReference>
<evidence type="ECO:0000313" key="8">
    <source>
        <dbReference type="Proteomes" id="UP001327560"/>
    </source>
</evidence>
<keyword evidence="5" id="KW-0119">Carbohydrate metabolism</keyword>
<name>A0AAQ3Q2T4_9LILI</name>
<evidence type="ECO:0000256" key="6">
    <source>
        <dbReference type="ARBA" id="ARBA00030350"/>
    </source>
</evidence>
<keyword evidence="3" id="KW-0808">Transferase</keyword>
<keyword evidence="8" id="KW-1185">Reference proteome</keyword>
<proteinExistence type="inferred from homology"/>
<keyword evidence="4" id="KW-0294">Fucose metabolism</keyword>
<dbReference type="EMBL" id="CP136891">
    <property type="protein sequence ID" value="WOK96330.1"/>
    <property type="molecule type" value="Genomic_DNA"/>
</dbReference>
<organism evidence="7 8">
    <name type="scientific">Canna indica</name>
    <name type="common">Indian-shot</name>
    <dbReference type="NCBI Taxonomy" id="4628"/>
    <lineage>
        <taxon>Eukaryota</taxon>
        <taxon>Viridiplantae</taxon>
        <taxon>Streptophyta</taxon>
        <taxon>Embryophyta</taxon>
        <taxon>Tracheophyta</taxon>
        <taxon>Spermatophyta</taxon>
        <taxon>Magnoliopsida</taxon>
        <taxon>Liliopsida</taxon>
        <taxon>Zingiberales</taxon>
        <taxon>Cannaceae</taxon>
        <taxon>Canna</taxon>
    </lineage>
</organism>
<dbReference type="PANTHER" id="PTHR31288">
    <property type="entry name" value="O-FUCOSYLTRANSFERASE FAMILY PROTEIN"/>
    <property type="match status" value="1"/>
</dbReference>
<accession>A0AAQ3Q2T4</accession>
<dbReference type="InterPro" id="IPR019378">
    <property type="entry name" value="GDP-Fuc_O-FucTrfase"/>
</dbReference>
<evidence type="ECO:0000256" key="3">
    <source>
        <dbReference type="ARBA" id="ARBA00022679"/>
    </source>
</evidence>
<keyword evidence="2" id="KW-0328">Glycosyltransferase</keyword>
<reference evidence="7 8" key="1">
    <citation type="submission" date="2023-10" db="EMBL/GenBank/DDBJ databases">
        <title>Chromosome-scale genome assembly provides insights into flower coloration mechanisms of Canna indica.</title>
        <authorList>
            <person name="Li C."/>
        </authorList>
    </citation>
    <scope>NUCLEOTIDE SEQUENCE [LARGE SCALE GENOMIC DNA]</scope>
    <source>
        <tissue evidence="7">Flower</tissue>
    </source>
</reference>
<evidence type="ECO:0000313" key="7">
    <source>
        <dbReference type="EMBL" id="WOK96330.1"/>
    </source>
</evidence>
<dbReference type="AlphaFoldDB" id="A0AAQ3Q2T4"/>
<evidence type="ECO:0000256" key="1">
    <source>
        <dbReference type="ARBA" id="ARBA00007737"/>
    </source>
</evidence>
<dbReference type="PIRSF" id="PIRSF009360">
    <property type="entry name" value="UCP009360"/>
    <property type="match status" value="1"/>
</dbReference>
<comment type="similarity">
    <text evidence="1">Belongs to the glycosyltransferase GT106 family.</text>
</comment>